<evidence type="ECO:0000256" key="3">
    <source>
        <dbReference type="ARBA" id="ARBA00022801"/>
    </source>
</evidence>
<dbReference type="InterPro" id="IPR006062">
    <property type="entry name" value="His_biosynth"/>
</dbReference>
<evidence type="ECO:0000259" key="16">
    <source>
        <dbReference type="Pfam" id="PF00117"/>
    </source>
</evidence>
<comment type="pathway">
    <text evidence="1 12">Amino-acid biosynthesis; L-histidine biosynthesis; L-histidine from 5-phospho-alpha-D-ribose 1-diphosphate: step 5/9.</text>
</comment>
<dbReference type="CDD" id="cd01748">
    <property type="entry name" value="GATase1_IGP_Synthase"/>
    <property type="match status" value="1"/>
</dbReference>
<accession>A0A9P9EYG1</accession>
<feature type="region of interest" description="PRFAR binding" evidence="14">
    <location>
        <begin position="465"/>
        <end position="466"/>
    </location>
</feature>
<keyword evidence="6 12" id="KW-0456">Lyase</keyword>
<dbReference type="Pfam" id="PF00117">
    <property type="entry name" value="GATase"/>
    <property type="match status" value="1"/>
</dbReference>
<dbReference type="InterPro" id="IPR004651">
    <property type="entry name" value="HisF"/>
</dbReference>
<proteinExistence type="inferred from homology"/>
<feature type="region of interest" description="PRFAR binding" evidence="14">
    <location>
        <begin position="355"/>
        <end position="356"/>
    </location>
</feature>
<dbReference type="PANTHER" id="PTHR21235">
    <property type="entry name" value="IMIDAZOLE GLYCEROL PHOSPHATE SYNTHASE SUBUNIT HISF/H IGP SYNTHASE SUBUNIT HISF/H"/>
    <property type="match status" value="1"/>
</dbReference>
<feature type="region of interest" description="PRFAR binding" evidence="14">
    <location>
        <begin position="514"/>
        <end position="515"/>
    </location>
</feature>
<dbReference type="GO" id="GO:0000105">
    <property type="term" value="P:L-histidine biosynthetic process"/>
    <property type="evidence" value="ECO:0007669"/>
    <property type="project" value="UniProtKB-UniRule"/>
</dbReference>
<comment type="caution">
    <text evidence="17">The sequence shown here is derived from an EMBL/GenBank/DDBJ whole genome shotgun (WGS) entry which is preliminary data.</text>
</comment>
<evidence type="ECO:0000256" key="14">
    <source>
        <dbReference type="PIRSR" id="PIRSR036936-2"/>
    </source>
</evidence>
<keyword evidence="3 12" id="KW-0378">Hydrolase</keyword>
<dbReference type="PANTHER" id="PTHR21235:SF2">
    <property type="entry name" value="IMIDAZOLE GLYCEROL PHOSPHATE SYNTHASE HISHF"/>
    <property type="match status" value="1"/>
</dbReference>
<name>A0A9P9EYG1_9HYPO</name>
<feature type="domain" description="Glutamine amidotransferase" evidence="16">
    <location>
        <begin position="6"/>
        <end position="193"/>
    </location>
</feature>
<evidence type="ECO:0000256" key="4">
    <source>
        <dbReference type="ARBA" id="ARBA00022962"/>
    </source>
</evidence>
<feature type="active site" description="For GATase activity" evidence="13">
    <location>
        <position position="190"/>
    </location>
</feature>
<dbReference type="Proteomes" id="UP000738349">
    <property type="component" value="Unassembled WGS sequence"/>
</dbReference>
<comment type="similarity">
    <text evidence="11 12">In the C-terminal section; belongs to the HisA/HisF family.</text>
</comment>
<evidence type="ECO:0000256" key="5">
    <source>
        <dbReference type="ARBA" id="ARBA00023102"/>
    </source>
</evidence>
<dbReference type="InterPro" id="IPR029062">
    <property type="entry name" value="Class_I_gatase-like"/>
</dbReference>
<evidence type="ECO:0000256" key="11">
    <source>
        <dbReference type="ARBA" id="ARBA00061106"/>
    </source>
</evidence>
<dbReference type="GO" id="GO:0016829">
    <property type="term" value="F:lyase activity"/>
    <property type="evidence" value="ECO:0007669"/>
    <property type="project" value="UniProtKB-KW"/>
</dbReference>
<dbReference type="NCBIfam" id="TIGR01855">
    <property type="entry name" value="IMP_synth_hisH"/>
    <property type="match status" value="1"/>
</dbReference>
<evidence type="ECO:0000313" key="17">
    <source>
        <dbReference type="EMBL" id="KAH7148544.1"/>
    </source>
</evidence>
<dbReference type="Gene3D" id="3.40.50.880">
    <property type="match status" value="1"/>
</dbReference>
<feature type="region of interest" description="PRFAR binding" evidence="14">
    <location>
        <begin position="491"/>
        <end position="492"/>
    </location>
</feature>
<evidence type="ECO:0000256" key="12">
    <source>
        <dbReference type="PIRNR" id="PIRNR036936"/>
    </source>
</evidence>
<dbReference type="EC" id="3.5.1.2" evidence="12"/>
<keyword evidence="18" id="KW-1185">Reference proteome</keyword>
<dbReference type="SUPFAM" id="SSF51366">
    <property type="entry name" value="Ribulose-phoshate binding barrel"/>
    <property type="match status" value="1"/>
</dbReference>
<evidence type="ECO:0000256" key="6">
    <source>
        <dbReference type="ARBA" id="ARBA00023239"/>
    </source>
</evidence>
<evidence type="ECO:0000256" key="7">
    <source>
        <dbReference type="ARBA" id="ARBA00023268"/>
    </source>
</evidence>
<keyword evidence="4 12" id="KW-0315">Glutamine amidotransferase</keyword>
<evidence type="ECO:0000256" key="10">
    <source>
        <dbReference type="ARBA" id="ARBA00055946"/>
    </source>
</evidence>
<dbReference type="InterPro" id="IPR017926">
    <property type="entry name" value="GATASE"/>
</dbReference>
<dbReference type="InterPro" id="IPR010139">
    <property type="entry name" value="Imidazole-glycPsynth_HisH"/>
</dbReference>
<dbReference type="FunFam" id="3.40.50.880:FF:000039">
    <property type="entry name" value="Imidazole glycerol phosphate synthase hisHF"/>
    <property type="match status" value="1"/>
</dbReference>
<feature type="active site" evidence="13">
    <location>
        <position position="395"/>
    </location>
</feature>
<protein>
    <recommendedName>
        <fullName evidence="12">Imidazole glycerol phosphate synthase hisHF</fullName>
    </recommendedName>
    <domain>
        <recommendedName>
            <fullName evidence="12">Glutaminase</fullName>
            <ecNumber evidence="12">3.5.1.2</ecNumber>
        </recommendedName>
    </domain>
    <domain>
        <recommendedName>
            <fullName evidence="12">Cyclase</fullName>
        </recommendedName>
    </domain>
</protein>
<dbReference type="GO" id="GO:0000107">
    <property type="term" value="F:imidazoleglycerol-phosphate synthase activity"/>
    <property type="evidence" value="ECO:0007669"/>
    <property type="project" value="UniProtKB-UniRule"/>
</dbReference>
<dbReference type="NCBIfam" id="TIGR00735">
    <property type="entry name" value="hisF"/>
    <property type="match status" value="1"/>
</dbReference>
<dbReference type="InterPro" id="IPR050064">
    <property type="entry name" value="IGPS_HisA/HisF"/>
</dbReference>
<evidence type="ECO:0000313" key="18">
    <source>
        <dbReference type="Proteomes" id="UP000738349"/>
    </source>
</evidence>
<evidence type="ECO:0000256" key="15">
    <source>
        <dbReference type="RuleBase" id="RU003657"/>
    </source>
</evidence>
<feature type="region of interest" description="PRFAR binding" evidence="14">
    <location>
        <begin position="393"/>
        <end position="395"/>
    </location>
</feature>
<feature type="binding site" evidence="14">
    <location>
        <position position="460"/>
    </location>
    <ligand>
        <name>substrate</name>
    </ligand>
</feature>
<dbReference type="FunFam" id="3.20.20.70:FF:000094">
    <property type="entry name" value="Imidazole glycerol phosphate synthase hisHF"/>
    <property type="match status" value="1"/>
</dbReference>
<dbReference type="PIRSF" id="PIRSF036936">
    <property type="entry name" value="IGPS_HisHF"/>
    <property type="match status" value="1"/>
</dbReference>
<dbReference type="GO" id="GO:0004359">
    <property type="term" value="F:glutaminase activity"/>
    <property type="evidence" value="ECO:0007669"/>
    <property type="project" value="UniProtKB-EC"/>
</dbReference>
<evidence type="ECO:0000256" key="13">
    <source>
        <dbReference type="PIRSR" id="PIRSR036936-1"/>
    </source>
</evidence>
<dbReference type="EMBL" id="JAGMUV010000007">
    <property type="protein sequence ID" value="KAH7148544.1"/>
    <property type="molecule type" value="Genomic_DNA"/>
</dbReference>
<keyword evidence="7 12" id="KW-0511">Multifunctional enzyme</keyword>
<organism evidence="17 18">
    <name type="scientific">Dactylonectria macrodidyma</name>
    <dbReference type="NCBI Taxonomy" id="307937"/>
    <lineage>
        <taxon>Eukaryota</taxon>
        <taxon>Fungi</taxon>
        <taxon>Dikarya</taxon>
        <taxon>Ascomycota</taxon>
        <taxon>Pezizomycotina</taxon>
        <taxon>Sordariomycetes</taxon>
        <taxon>Hypocreomycetidae</taxon>
        <taxon>Hypocreales</taxon>
        <taxon>Nectriaceae</taxon>
        <taxon>Dactylonectria</taxon>
    </lineage>
</organism>
<feature type="binding site" description="covalent" evidence="14">
    <location>
        <position position="81"/>
    </location>
    <ligand>
        <name>L-glutamine</name>
        <dbReference type="ChEBI" id="CHEBI:58359"/>
    </ligand>
</feature>
<dbReference type="InterPro" id="IPR011060">
    <property type="entry name" value="RibuloseP-bd_barrel"/>
</dbReference>
<comment type="catalytic activity">
    <reaction evidence="9 12">
        <text>L-glutamine + H2O = L-glutamate + NH4(+)</text>
        <dbReference type="Rhea" id="RHEA:15889"/>
        <dbReference type="ChEBI" id="CHEBI:15377"/>
        <dbReference type="ChEBI" id="CHEBI:28938"/>
        <dbReference type="ChEBI" id="CHEBI:29985"/>
        <dbReference type="ChEBI" id="CHEBI:58359"/>
        <dbReference type="EC" id="3.5.1.2"/>
    </reaction>
</comment>
<comment type="function">
    <text evidence="10 12">IGPS catalyzes the conversion of PRFAR and glutamine to IGP, AICAR and glutamate. The glutaminase domain produces the ammonia necessary for the cyclase domain to produce IGP and AICAR from PRFAR. The ammonia is channeled to the active site of the cyclase domain.</text>
</comment>
<keyword evidence="2 12" id="KW-0028">Amino-acid biosynthesis</keyword>
<dbReference type="Pfam" id="PF00977">
    <property type="entry name" value="His_biosynth"/>
    <property type="match status" value="1"/>
</dbReference>
<reference evidence="17" key="1">
    <citation type="journal article" date="2021" name="Nat. Commun.">
        <title>Genetic determinants of endophytism in the Arabidopsis root mycobiome.</title>
        <authorList>
            <person name="Mesny F."/>
            <person name="Miyauchi S."/>
            <person name="Thiergart T."/>
            <person name="Pickel B."/>
            <person name="Atanasova L."/>
            <person name="Karlsson M."/>
            <person name="Huettel B."/>
            <person name="Barry K.W."/>
            <person name="Haridas S."/>
            <person name="Chen C."/>
            <person name="Bauer D."/>
            <person name="Andreopoulos W."/>
            <person name="Pangilinan J."/>
            <person name="LaButti K."/>
            <person name="Riley R."/>
            <person name="Lipzen A."/>
            <person name="Clum A."/>
            <person name="Drula E."/>
            <person name="Henrissat B."/>
            <person name="Kohler A."/>
            <person name="Grigoriev I.V."/>
            <person name="Martin F.M."/>
            <person name="Hacquard S."/>
        </authorList>
    </citation>
    <scope>NUCLEOTIDE SEQUENCE</scope>
    <source>
        <strain evidence="17">MPI-CAGE-AT-0147</strain>
    </source>
</reference>
<dbReference type="SUPFAM" id="SSF52317">
    <property type="entry name" value="Class I glutamine amidotransferase-like"/>
    <property type="match status" value="1"/>
</dbReference>
<dbReference type="HAMAP" id="MF_00278">
    <property type="entry name" value="HisH"/>
    <property type="match status" value="1"/>
</dbReference>
<feature type="active site" description="For GATase activity" evidence="13">
    <location>
        <position position="188"/>
    </location>
</feature>
<evidence type="ECO:0000256" key="1">
    <source>
        <dbReference type="ARBA" id="ARBA00005091"/>
    </source>
</evidence>
<feature type="active site" description="For GATase activity" evidence="13">
    <location>
        <position position="81"/>
    </location>
</feature>
<feature type="active site" evidence="13">
    <location>
        <position position="236"/>
    </location>
</feature>
<evidence type="ECO:0000256" key="8">
    <source>
        <dbReference type="ARBA" id="ARBA00047838"/>
    </source>
</evidence>
<evidence type="ECO:0000256" key="9">
    <source>
        <dbReference type="ARBA" id="ARBA00049534"/>
    </source>
</evidence>
<comment type="catalytic activity">
    <reaction evidence="8 12">
        <text>5-[(5-phospho-1-deoxy-D-ribulos-1-ylimino)methylamino]-1-(5-phospho-beta-D-ribosyl)imidazole-4-carboxamide + L-glutamine = D-erythro-1-(imidazol-4-yl)glycerol 3-phosphate + 5-amino-1-(5-phospho-beta-D-ribosyl)imidazole-4-carboxamide + L-glutamate + H(+)</text>
        <dbReference type="Rhea" id="RHEA:24793"/>
        <dbReference type="ChEBI" id="CHEBI:15378"/>
        <dbReference type="ChEBI" id="CHEBI:29985"/>
        <dbReference type="ChEBI" id="CHEBI:58278"/>
        <dbReference type="ChEBI" id="CHEBI:58359"/>
        <dbReference type="ChEBI" id="CHEBI:58475"/>
        <dbReference type="ChEBI" id="CHEBI:58525"/>
        <dbReference type="EC" id="4.3.2.10"/>
    </reaction>
</comment>
<dbReference type="PROSITE" id="PS51273">
    <property type="entry name" value="GATASE_TYPE_1"/>
    <property type="match status" value="1"/>
</dbReference>
<dbReference type="InterPro" id="IPR013785">
    <property type="entry name" value="Aldolase_TIM"/>
</dbReference>
<gene>
    <name evidence="17" type="ORF">EDB81DRAFT_720270</name>
</gene>
<dbReference type="OrthoDB" id="10254903at2759"/>
<evidence type="ECO:0000256" key="2">
    <source>
        <dbReference type="ARBA" id="ARBA00022605"/>
    </source>
</evidence>
<keyword evidence="5 12" id="KW-0368">Histidine biosynthesis</keyword>
<dbReference type="InterPro" id="IPR014640">
    <property type="entry name" value="IGPS_HisHF"/>
</dbReference>
<sequence>MPTVHLLDYVAGNIRSLVNAIESQGYDVQWVRSPEDVPNAEKLILPGVGHFGHCLSQLSQAGYLEPVRKHINAGKPFMAICVGLQALFEGSVEDPDVPGFGVIKGSLDRFDDSNKAVPHIGWNSANTAGASMYDLRPDSKYYYVHSYKLPYTKGTLEAQGWTVATGTYGTETFVGAVAKGNIYATQFHPEKSGVAGLRTIRAFLTGEGAKALTAAPGTGAVEFKDSLTRRVIACLDVRTNDQGDLVVTKGDQYDVREKGDDRNVRNLGKPVEMAKKYYHEGADEVTFLNITSFRDCPVADLPMLEILRQTSRTVFVPLTIGGGIRDTVDTDGTKVSALEIATMYFKSGADKVSIGSDAVLAAEEYYSLGRKLFGNTAIEQISRAYGNQAVVVSVDPKRVYVPKPDATRHNILRTSFPGPKGEEYCWYACTIKGGRETRDMDVVELVQAVEAMGAGEILLNCIDKDGTNSGFDLELINQVKSSIKIPVIASSGAGNPGHFQEVFEKTPTDAALGAGMFHRGEYTVKQVKEYLEEEGLDVRKFEADL</sequence>
<feature type="binding site" evidence="14">
    <location>
        <position position="323"/>
    </location>
    <ligand>
        <name>substrate</name>
    </ligand>
</feature>
<dbReference type="AlphaFoldDB" id="A0A9P9EYG1"/>
<dbReference type="Gene3D" id="3.20.20.70">
    <property type="entry name" value="Aldolase class I"/>
    <property type="match status" value="1"/>
</dbReference>
<dbReference type="CDD" id="cd04731">
    <property type="entry name" value="HisF"/>
    <property type="match status" value="1"/>
</dbReference>
<comment type="similarity">
    <text evidence="15">Belongs to the HisA/HisF family.</text>
</comment>